<feature type="domain" description="Response regulatory" evidence="4">
    <location>
        <begin position="9"/>
        <end position="126"/>
    </location>
</feature>
<dbReference type="InterPro" id="IPR001789">
    <property type="entry name" value="Sig_transdc_resp-reg_receiver"/>
</dbReference>
<keyword evidence="1" id="KW-0238">DNA-binding</keyword>
<dbReference type="PROSITE" id="PS50043">
    <property type="entry name" value="HTH_LUXR_2"/>
    <property type="match status" value="1"/>
</dbReference>
<dbReference type="CDD" id="cd06170">
    <property type="entry name" value="LuxR_C_like"/>
    <property type="match status" value="1"/>
</dbReference>
<evidence type="ECO:0000259" key="4">
    <source>
        <dbReference type="PROSITE" id="PS50110"/>
    </source>
</evidence>
<dbReference type="EMBL" id="VZZK01000009">
    <property type="protein sequence ID" value="KAB1079321.1"/>
    <property type="molecule type" value="Genomic_DNA"/>
</dbReference>
<gene>
    <name evidence="5" type="ORF">F6X53_10950</name>
</gene>
<name>A0A6L3SYY8_9HYPH</name>
<dbReference type="SUPFAM" id="SSF52172">
    <property type="entry name" value="CheY-like"/>
    <property type="match status" value="1"/>
</dbReference>
<evidence type="ECO:0000256" key="2">
    <source>
        <dbReference type="PROSITE-ProRule" id="PRU00169"/>
    </source>
</evidence>
<proteinExistence type="predicted"/>
<dbReference type="InterPro" id="IPR051015">
    <property type="entry name" value="EvgA-like"/>
</dbReference>
<dbReference type="InterPro" id="IPR000792">
    <property type="entry name" value="Tscrpt_reg_LuxR_C"/>
</dbReference>
<dbReference type="SUPFAM" id="SSF46894">
    <property type="entry name" value="C-terminal effector domain of the bipartite response regulators"/>
    <property type="match status" value="1"/>
</dbReference>
<organism evidence="5 6">
    <name type="scientific">Methylobacterium soli</name>
    <dbReference type="NCBI Taxonomy" id="553447"/>
    <lineage>
        <taxon>Bacteria</taxon>
        <taxon>Pseudomonadati</taxon>
        <taxon>Pseudomonadota</taxon>
        <taxon>Alphaproteobacteria</taxon>
        <taxon>Hyphomicrobiales</taxon>
        <taxon>Methylobacteriaceae</taxon>
        <taxon>Methylobacterium</taxon>
    </lineage>
</organism>
<evidence type="ECO:0000313" key="6">
    <source>
        <dbReference type="Proteomes" id="UP000474159"/>
    </source>
</evidence>
<dbReference type="PANTHER" id="PTHR45566:SF1">
    <property type="entry name" value="HTH-TYPE TRANSCRIPTIONAL REGULATOR YHJB-RELATED"/>
    <property type="match status" value="1"/>
</dbReference>
<dbReference type="Proteomes" id="UP000474159">
    <property type="component" value="Unassembled WGS sequence"/>
</dbReference>
<dbReference type="AlphaFoldDB" id="A0A6L3SYY8"/>
<evidence type="ECO:0000256" key="1">
    <source>
        <dbReference type="ARBA" id="ARBA00023125"/>
    </source>
</evidence>
<dbReference type="PROSITE" id="PS50110">
    <property type="entry name" value="RESPONSE_REGULATORY"/>
    <property type="match status" value="1"/>
</dbReference>
<dbReference type="PRINTS" id="PR00038">
    <property type="entry name" value="HTHLUXR"/>
</dbReference>
<dbReference type="InterPro" id="IPR011006">
    <property type="entry name" value="CheY-like_superfamily"/>
</dbReference>
<dbReference type="InterPro" id="IPR016032">
    <property type="entry name" value="Sig_transdc_resp-reg_C-effctor"/>
</dbReference>
<dbReference type="GO" id="GO:0000160">
    <property type="term" value="P:phosphorelay signal transduction system"/>
    <property type="evidence" value="ECO:0007669"/>
    <property type="project" value="InterPro"/>
</dbReference>
<dbReference type="Pfam" id="PF00196">
    <property type="entry name" value="GerE"/>
    <property type="match status" value="1"/>
</dbReference>
<dbReference type="OrthoDB" id="9814495at2"/>
<sequence>MRKCTESSAALIVADEGLYRSGLSELLTNECGFSECIECDCPGDALKILRNNPKISLAVFNHGEFGNKLNSNLRIVSLVCPAVRILIVGDFNYKNELFAALNAGVHGYIPRRFGKAEISRAFEIVSRGGFFLPTVIDEQQYQCRVAQESRKQTQEVAESELTSREKYIFDAIRRGETNREIAEVLRLTEGTVKNLAYDLYRKLGVSKRTDLINHSVVPRD</sequence>
<reference evidence="5 6" key="1">
    <citation type="submission" date="2019-09" db="EMBL/GenBank/DDBJ databases">
        <title>YIM 48816 draft genome.</title>
        <authorList>
            <person name="Jiang L."/>
        </authorList>
    </citation>
    <scope>NUCLEOTIDE SEQUENCE [LARGE SCALE GENOMIC DNA]</scope>
    <source>
        <strain evidence="5 6">YIM 48816</strain>
    </source>
</reference>
<evidence type="ECO:0000259" key="3">
    <source>
        <dbReference type="PROSITE" id="PS50043"/>
    </source>
</evidence>
<protein>
    <submittedName>
        <fullName evidence="5">Response regulator transcription factor</fullName>
    </submittedName>
</protein>
<keyword evidence="6" id="KW-1185">Reference proteome</keyword>
<evidence type="ECO:0000313" key="5">
    <source>
        <dbReference type="EMBL" id="KAB1079321.1"/>
    </source>
</evidence>
<dbReference type="GO" id="GO:0006355">
    <property type="term" value="P:regulation of DNA-templated transcription"/>
    <property type="evidence" value="ECO:0007669"/>
    <property type="project" value="InterPro"/>
</dbReference>
<feature type="domain" description="HTH luxR-type" evidence="3">
    <location>
        <begin position="154"/>
        <end position="219"/>
    </location>
</feature>
<comment type="caution">
    <text evidence="2">Lacks conserved residue(s) required for the propagation of feature annotation.</text>
</comment>
<accession>A0A6L3SYY8</accession>
<dbReference type="PANTHER" id="PTHR45566">
    <property type="entry name" value="HTH-TYPE TRANSCRIPTIONAL REGULATOR YHJB-RELATED"/>
    <property type="match status" value="1"/>
</dbReference>
<dbReference type="Gene3D" id="3.40.50.2300">
    <property type="match status" value="1"/>
</dbReference>
<comment type="caution">
    <text evidence="5">The sequence shown here is derived from an EMBL/GenBank/DDBJ whole genome shotgun (WGS) entry which is preliminary data.</text>
</comment>
<dbReference type="GO" id="GO:0003677">
    <property type="term" value="F:DNA binding"/>
    <property type="evidence" value="ECO:0007669"/>
    <property type="project" value="UniProtKB-KW"/>
</dbReference>
<dbReference type="SMART" id="SM00421">
    <property type="entry name" value="HTH_LUXR"/>
    <property type="match status" value="1"/>
</dbReference>